<keyword evidence="1" id="KW-0472">Membrane</keyword>
<organism evidence="2 3">
    <name type="scientific">Flavisolibacter tropicus</name>
    <dbReference type="NCBI Taxonomy" id="1492898"/>
    <lineage>
        <taxon>Bacteria</taxon>
        <taxon>Pseudomonadati</taxon>
        <taxon>Bacteroidota</taxon>
        <taxon>Chitinophagia</taxon>
        <taxon>Chitinophagales</taxon>
        <taxon>Chitinophagaceae</taxon>
        <taxon>Flavisolibacter</taxon>
    </lineage>
</organism>
<feature type="transmembrane region" description="Helical" evidence="1">
    <location>
        <begin position="105"/>
        <end position="125"/>
    </location>
</feature>
<dbReference type="STRING" id="1492898.SY85_10620"/>
<evidence type="ECO:0000313" key="2">
    <source>
        <dbReference type="EMBL" id="ANE50890.1"/>
    </source>
</evidence>
<reference evidence="2 3" key="2">
    <citation type="journal article" date="2016" name="Int. J. Syst. Evol. Microbiol.">
        <title>Flavisolibacter tropicus sp. nov., isolated from tropical soil.</title>
        <authorList>
            <person name="Lee J.J."/>
            <person name="Kang M.S."/>
            <person name="Kim G.S."/>
            <person name="Lee C.S."/>
            <person name="Lim S."/>
            <person name="Lee J."/>
            <person name="Roh S.H."/>
            <person name="Kang H."/>
            <person name="Ha J.M."/>
            <person name="Bae S."/>
            <person name="Jung H.Y."/>
            <person name="Kim M.K."/>
        </authorList>
    </citation>
    <scope>NUCLEOTIDE SEQUENCE [LARGE SCALE GENOMIC DNA]</scope>
    <source>
        <strain evidence="2 3">LCS9</strain>
    </source>
</reference>
<feature type="transmembrane region" description="Helical" evidence="1">
    <location>
        <begin position="348"/>
        <end position="370"/>
    </location>
</feature>
<dbReference type="EMBL" id="CP011390">
    <property type="protein sequence ID" value="ANE50890.1"/>
    <property type="molecule type" value="Genomic_DNA"/>
</dbReference>
<dbReference type="KEGG" id="fla:SY85_10620"/>
<dbReference type="PATRIC" id="fig|1492898.3.peg.2285"/>
<feature type="transmembrane region" description="Helical" evidence="1">
    <location>
        <begin position="279"/>
        <end position="300"/>
    </location>
</feature>
<feature type="transmembrane region" description="Helical" evidence="1">
    <location>
        <begin position="214"/>
        <end position="233"/>
    </location>
</feature>
<feature type="transmembrane region" description="Helical" evidence="1">
    <location>
        <begin position="239"/>
        <end position="259"/>
    </location>
</feature>
<feature type="transmembrane region" description="Helical" evidence="1">
    <location>
        <begin position="312"/>
        <end position="336"/>
    </location>
</feature>
<evidence type="ECO:0000313" key="3">
    <source>
        <dbReference type="Proteomes" id="UP000077177"/>
    </source>
</evidence>
<keyword evidence="1" id="KW-0812">Transmembrane</keyword>
<keyword evidence="1" id="KW-1133">Transmembrane helix</keyword>
<dbReference type="OrthoDB" id="2827525at2"/>
<feature type="transmembrane region" description="Helical" evidence="1">
    <location>
        <begin position="50"/>
        <end position="69"/>
    </location>
</feature>
<dbReference type="AlphaFoldDB" id="A0A172TV22"/>
<proteinExistence type="predicted"/>
<feature type="transmembrane region" description="Helical" evidence="1">
    <location>
        <begin position="182"/>
        <end position="202"/>
    </location>
</feature>
<feature type="transmembrane region" description="Helical" evidence="1">
    <location>
        <begin position="382"/>
        <end position="403"/>
    </location>
</feature>
<dbReference type="Proteomes" id="UP000077177">
    <property type="component" value="Chromosome"/>
</dbReference>
<accession>A0A172TV22</accession>
<feature type="transmembrane region" description="Helical" evidence="1">
    <location>
        <begin position="81"/>
        <end position="99"/>
    </location>
</feature>
<evidence type="ECO:0008006" key="4">
    <source>
        <dbReference type="Google" id="ProtNLM"/>
    </source>
</evidence>
<dbReference type="RefSeq" id="WP_066404320.1">
    <property type="nucleotide sequence ID" value="NZ_CP011390.1"/>
</dbReference>
<feature type="transmembrane region" description="Helical" evidence="1">
    <location>
        <begin position="137"/>
        <end position="162"/>
    </location>
</feature>
<reference evidence="3" key="1">
    <citation type="submission" date="2015-01" db="EMBL/GenBank/DDBJ databases">
        <title>Flavisolibacter sp./LCS9/ whole genome sequencing.</title>
        <authorList>
            <person name="Kim M.K."/>
            <person name="Srinivasan S."/>
            <person name="Lee J.-J."/>
        </authorList>
    </citation>
    <scope>NUCLEOTIDE SEQUENCE [LARGE SCALE GENOMIC DNA]</scope>
    <source>
        <strain evidence="3">LCS9</strain>
    </source>
</reference>
<gene>
    <name evidence="2" type="ORF">SY85_10620</name>
</gene>
<sequence>MLPDKKGFWIRISLLNLSIVALLGFLLRSKILFPISWINYRFLINTHSHYAFASWVTLSFLTLFTYTILSPTQQQRKWYQYMLGGITLSSLGMLISFPFQGHDTISITFSSLFIFCTYGYAWRFIKAIRLKDHQTPQLTLALCAVICLVISSVGPFILGYIIASGSTNNILHRDALYFYLHFQYNGFFTLAVFALFFTKMYPRQEQPVPKPVRRFSYLLCASVIPSFFLSLLWHPNNGVLMAIAVIGILLIIASLFYFFQIGPILPLKAIFQSSLTRTLFLLVLLSFLIKSFLQMGTIIPDLGNAVFGFRPIIIGFLHLIFLGMASFYILSAYTVMGILQTQNAFTRFAIGSFITAVIVQETVLLIQGIGLLTGHTNPVYNWLLWGISIVLALSAMLISIAGFNRPSKAS</sequence>
<name>A0A172TV22_9BACT</name>
<keyword evidence="3" id="KW-1185">Reference proteome</keyword>
<protein>
    <recommendedName>
        <fullName evidence="4">Cytochrome oxidase subunit I profile domain-containing protein</fullName>
    </recommendedName>
</protein>
<evidence type="ECO:0000256" key="1">
    <source>
        <dbReference type="SAM" id="Phobius"/>
    </source>
</evidence>
<feature type="transmembrane region" description="Helical" evidence="1">
    <location>
        <begin position="12"/>
        <end position="38"/>
    </location>
</feature>